<evidence type="ECO:0000313" key="5">
    <source>
        <dbReference type="Proteomes" id="UP001189122"/>
    </source>
</evidence>
<dbReference type="Proteomes" id="UP001189122">
    <property type="component" value="Unassembled WGS sequence"/>
</dbReference>
<dbReference type="GO" id="GO:0003729">
    <property type="term" value="F:mRNA binding"/>
    <property type="evidence" value="ECO:0007669"/>
    <property type="project" value="TreeGrafter"/>
</dbReference>
<name>A0A7I8IXW4_SPIIN</name>
<dbReference type="Pfam" id="PF13041">
    <property type="entry name" value="PPR_2"/>
    <property type="match status" value="2"/>
</dbReference>
<dbReference type="PANTHER" id="PTHR47932">
    <property type="entry name" value="ATPASE EXPRESSION PROTEIN 3"/>
    <property type="match status" value="1"/>
</dbReference>
<keyword evidence="1" id="KW-0677">Repeat</keyword>
<feature type="repeat" description="PPR" evidence="2">
    <location>
        <begin position="278"/>
        <end position="312"/>
    </location>
</feature>
<feature type="repeat" description="PPR" evidence="2">
    <location>
        <begin position="210"/>
        <end position="240"/>
    </location>
</feature>
<accession>A0A7I8IXW4</accession>
<dbReference type="PROSITE" id="PS51375">
    <property type="entry name" value="PPR"/>
    <property type="match status" value="8"/>
</dbReference>
<evidence type="ECO:0000313" key="4">
    <source>
        <dbReference type="EMBL" id="CAA2623128.1"/>
    </source>
</evidence>
<dbReference type="PANTHER" id="PTHR47932:SF63">
    <property type="entry name" value="OS08G0290000 PROTEIN"/>
    <property type="match status" value="1"/>
</dbReference>
<dbReference type="Gene3D" id="1.25.40.10">
    <property type="entry name" value="Tetratricopeptide repeat domain"/>
    <property type="match status" value="4"/>
</dbReference>
<dbReference type="InterPro" id="IPR002885">
    <property type="entry name" value="PPR_rpt"/>
</dbReference>
<gene>
    <name evidence="4" type="ORF">SI7747_07009073</name>
</gene>
<sequence>MSCAGSGSGARGTSECAFVRGVCAAAVKGNLRDLRNPGVASRFTPSVVTHVLLHLSRAGAGPSVPGPSSDGCSLSPDTATPSRPTGPWSVSLSGTGSSEPPGNSSGVSPPRTSSPPRIRGDENQRAPPDAHACSALLSSLVKAGLTATAWKMFDEMRSFFVVPNRHIFNVMIHACCRSGEPERAKALVGEMRRKGVPRTYGDEEQGVSPDVVTFNSLLHGLCREGRMKEAMRIFREMKGAEPNQVTFTTLIDGCCRAGDVDGAFALREEMEARGVPLCAAAYNAIIRKLCEQGKMRAANSLLNEMDGRKVEADCVTCNTLINAYCKKGDVGFAWKLRNKMVESGMALDQFTFKALIHGFCRVKQLDQAKEVLYEMIDAGFSPNYATYSWVVDGYCNKGEEEEVLKIPQELSERGFPAEKSLYRAIIRRLCKRRLVSCAERVFYLMRERGFHDDSLVCASLAYAYLAAGKPAAAEALLEAMAGKKMAITPKIYSSLAASHADGGGTLELLWSCAAEKGLLGTKVSMMIQQSKPSCVSLSNGRIHGPP</sequence>
<feature type="region of interest" description="Disordered" evidence="3">
    <location>
        <begin position="59"/>
        <end position="129"/>
    </location>
</feature>
<dbReference type="EMBL" id="CACRZD030000007">
    <property type="protein sequence ID" value="CAA6662688.1"/>
    <property type="molecule type" value="Genomic_DNA"/>
</dbReference>
<feature type="repeat" description="PPR" evidence="2">
    <location>
        <begin position="164"/>
        <end position="198"/>
    </location>
</feature>
<evidence type="ECO:0000256" key="3">
    <source>
        <dbReference type="SAM" id="MobiDB-lite"/>
    </source>
</evidence>
<reference evidence="4 5" key="1">
    <citation type="submission" date="2019-12" db="EMBL/GenBank/DDBJ databases">
        <authorList>
            <person name="Scholz U."/>
            <person name="Mascher M."/>
            <person name="Fiebig A."/>
        </authorList>
    </citation>
    <scope>NUCLEOTIDE SEQUENCE</scope>
</reference>
<dbReference type="EMBL" id="LR743594">
    <property type="protein sequence ID" value="CAA2623128.1"/>
    <property type="molecule type" value="Genomic_DNA"/>
</dbReference>
<dbReference type="InterPro" id="IPR011990">
    <property type="entry name" value="TPR-like_helical_dom_sf"/>
</dbReference>
<feature type="compositionally biased region" description="Low complexity" evidence="3">
    <location>
        <begin position="104"/>
        <end position="117"/>
    </location>
</feature>
<proteinExistence type="predicted"/>
<feature type="repeat" description="PPR" evidence="2">
    <location>
        <begin position="129"/>
        <end position="163"/>
    </location>
</feature>
<protein>
    <submittedName>
        <fullName evidence="4">Uncharacterized protein</fullName>
    </submittedName>
</protein>
<dbReference type="Pfam" id="PF01535">
    <property type="entry name" value="PPR"/>
    <property type="match status" value="4"/>
</dbReference>
<feature type="repeat" description="PPR" evidence="2">
    <location>
        <begin position="348"/>
        <end position="382"/>
    </location>
</feature>
<feature type="repeat" description="PPR" evidence="2">
    <location>
        <begin position="243"/>
        <end position="277"/>
    </location>
</feature>
<dbReference type="NCBIfam" id="TIGR00756">
    <property type="entry name" value="PPR"/>
    <property type="match status" value="8"/>
</dbReference>
<dbReference type="AlphaFoldDB" id="A0A7I8IXW4"/>
<feature type="repeat" description="PPR" evidence="2">
    <location>
        <begin position="313"/>
        <end position="347"/>
    </location>
</feature>
<feature type="repeat" description="PPR" evidence="2">
    <location>
        <begin position="383"/>
        <end position="417"/>
    </location>
</feature>
<organism evidence="4">
    <name type="scientific">Spirodela intermedia</name>
    <name type="common">Intermediate duckweed</name>
    <dbReference type="NCBI Taxonomy" id="51605"/>
    <lineage>
        <taxon>Eukaryota</taxon>
        <taxon>Viridiplantae</taxon>
        <taxon>Streptophyta</taxon>
        <taxon>Embryophyta</taxon>
        <taxon>Tracheophyta</taxon>
        <taxon>Spermatophyta</taxon>
        <taxon>Magnoliopsida</taxon>
        <taxon>Liliopsida</taxon>
        <taxon>Araceae</taxon>
        <taxon>Lemnoideae</taxon>
        <taxon>Spirodela</taxon>
    </lineage>
</organism>
<keyword evidence="5" id="KW-1185">Reference proteome</keyword>
<feature type="compositionally biased region" description="Polar residues" evidence="3">
    <location>
        <begin position="70"/>
        <end position="103"/>
    </location>
</feature>
<evidence type="ECO:0000256" key="1">
    <source>
        <dbReference type="ARBA" id="ARBA00022737"/>
    </source>
</evidence>
<evidence type="ECO:0000256" key="2">
    <source>
        <dbReference type="PROSITE-ProRule" id="PRU00708"/>
    </source>
</evidence>